<comment type="caution">
    <text evidence="2">The sequence shown here is derived from an EMBL/GenBank/DDBJ whole genome shotgun (WGS) entry which is preliminary data.</text>
</comment>
<dbReference type="Proteomes" id="UP000637061">
    <property type="component" value="Unassembled WGS sequence"/>
</dbReference>
<dbReference type="AlphaFoldDB" id="A0A8I1E9L4"/>
<gene>
    <name evidence="2" type="ORF">JEU22_00090</name>
</gene>
<name>A0A8I1E9L4_PSEPU</name>
<protein>
    <submittedName>
        <fullName evidence="2">Uncharacterized protein</fullName>
    </submittedName>
</protein>
<accession>A0A8I1E9L4</accession>
<evidence type="ECO:0000313" key="2">
    <source>
        <dbReference type="EMBL" id="MBI6882329.1"/>
    </source>
</evidence>
<dbReference type="Gene3D" id="3.40.50.450">
    <property type="match status" value="2"/>
</dbReference>
<evidence type="ECO:0000313" key="3">
    <source>
        <dbReference type="Proteomes" id="UP000637061"/>
    </source>
</evidence>
<evidence type="ECO:0000256" key="1">
    <source>
        <dbReference type="SAM" id="MobiDB-lite"/>
    </source>
</evidence>
<reference evidence="2" key="1">
    <citation type="submission" date="2020-12" db="EMBL/GenBank/DDBJ databases">
        <title>Enhanced detection system for hospital associated transmission using whole genome sequencing surveillance.</title>
        <authorList>
            <person name="Harrison L.H."/>
            <person name="Van Tyne D."/>
            <person name="Marsh J.W."/>
            <person name="Griffith M.P."/>
            <person name="Snyder D.J."/>
            <person name="Cooper V.S."/>
            <person name="Mustapha M."/>
        </authorList>
    </citation>
    <scope>NUCLEOTIDE SEQUENCE</scope>
    <source>
        <strain evidence="2">PSB00042</strain>
    </source>
</reference>
<organism evidence="2 3">
    <name type="scientific">Pseudomonas putida</name>
    <name type="common">Arthrobacter siderocapsulatus</name>
    <dbReference type="NCBI Taxonomy" id="303"/>
    <lineage>
        <taxon>Bacteria</taxon>
        <taxon>Pseudomonadati</taxon>
        <taxon>Pseudomonadota</taxon>
        <taxon>Gammaproteobacteria</taxon>
        <taxon>Pseudomonadales</taxon>
        <taxon>Pseudomonadaceae</taxon>
        <taxon>Pseudomonas</taxon>
    </lineage>
</organism>
<dbReference type="EMBL" id="JAEHTE010000001">
    <property type="protein sequence ID" value="MBI6882329.1"/>
    <property type="molecule type" value="Genomic_DNA"/>
</dbReference>
<dbReference type="RefSeq" id="WP_198745954.1">
    <property type="nucleotide sequence ID" value="NZ_JAEHTE010000001.1"/>
</dbReference>
<sequence length="206" mass="23014">MKLVEHKSPKYPPRTIHNAKSADLTVAFAVDFTTYGEERTHDAAGEKYIAIDLGKDIRQAAKDLYIQCRDRDVKVLNVAGNGEYTTTEHGWNQDRINLWVYQVLALVHKHHPLEMVISGGQTGVDFAGGVAAELLGIEGIMTFPKGYLQRTVKEKALTQSEEAVRITFDTQVETLREYVATHQSEMEVNKPKPARPRPAVDDSPSP</sequence>
<feature type="region of interest" description="Disordered" evidence="1">
    <location>
        <begin position="182"/>
        <end position="206"/>
    </location>
</feature>
<proteinExistence type="predicted"/>